<dbReference type="EMBL" id="GBHO01017767">
    <property type="protein sequence ID" value="JAG25837.1"/>
    <property type="molecule type" value="Transcribed_RNA"/>
</dbReference>
<dbReference type="AlphaFoldDB" id="A0A0A9XYF6"/>
<sequence length="148" mass="16828">MQLNHMPKPTVERFQKNAQDYFRKWGYLRVLGSLDGKHIRIKCPPNPGSMFYNYKHFFSIVLMAVADANYKFVMIDVGAYGKDSDGGVFANTLFYKDLESGKTILPSESTLPNSTLKAPYVFLGDEAFPLRTYLMRPFPAKQVLGNSE</sequence>
<dbReference type="InterPro" id="IPR027806">
    <property type="entry name" value="HARBI1_dom"/>
</dbReference>
<reference evidence="4" key="2">
    <citation type="submission" date="2014-07" db="EMBL/GenBank/DDBJ databases">
        <authorList>
            <person name="Hull J."/>
        </authorList>
    </citation>
    <scope>NUCLEOTIDE SEQUENCE</scope>
</reference>
<dbReference type="Pfam" id="PF13359">
    <property type="entry name" value="DDE_Tnp_4"/>
    <property type="match status" value="1"/>
</dbReference>
<keyword evidence="2" id="KW-0479">Metal-binding</keyword>
<evidence type="ECO:0000259" key="3">
    <source>
        <dbReference type="Pfam" id="PF13359"/>
    </source>
</evidence>
<evidence type="ECO:0000256" key="2">
    <source>
        <dbReference type="ARBA" id="ARBA00022723"/>
    </source>
</evidence>
<dbReference type="GO" id="GO:0046872">
    <property type="term" value="F:metal ion binding"/>
    <property type="evidence" value="ECO:0007669"/>
    <property type="project" value="UniProtKB-KW"/>
</dbReference>
<reference evidence="4" key="1">
    <citation type="journal article" date="2014" name="PLoS ONE">
        <title>Transcriptome-Based Identification of ABC Transporters in the Western Tarnished Plant Bug Lygus hesperus.</title>
        <authorList>
            <person name="Hull J.J."/>
            <person name="Chaney K."/>
            <person name="Geib S.M."/>
            <person name="Fabrick J.A."/>
            <person name="Brent C.S."/>
            <person name="Walsh D."/>
            <person name="Lavine L.C."/>
        </authorList>
    </citation>
    <scope>NUCLEOTIDE SEQUENCE</scope>
</reference>
<protein>
    <submittedName>
        <fullName evidence="4">Putative nuclease HARBI1</fullName>
    </submittedName>
</protein>
<feature type="domain" description="DDE Tnp4" evidence="3">
    <location>
        <begin position="34"/>
        <end position="144"/>
    </location>
</feature>
<name>A0A0A9XYF6_LYGHE</name>
<evidence type="ECO:0000313" key="4">
    <source>
        <dbReference type="EMBL" id="JAG25837.1"/>
    </source>
</evidence>
<accession>A0A0A9XYF6</accession>
<gene>
    <name evidence="4" type="primary">harbi1_3</name>
    <name evidence="4" type="ORF">CM83_18990</name>
</gene>
<proteinExistence type="predicted"/>
<organism evidence="4">
    <name type="scientific">Lygus hesperus</name>
    <name type="common">Western plant bug</name>
    <dbReference type="NCBI Taxonomy" id="30085"/>
    <lineage>
        <taxon>Eukaryota</taxon>
        <taxon>Metazoa</taxon>
        <taxon>Ecdysozoa</taxon>
        <taxon>Arthropoda</taxon>
        <taxon>Hexapoda</taxon>
        <taxon>Insecta</taxon>
        <taxon>Pterygota</taxon>
        <taxon>Neoptera</taxon>
        <taxon>Paraneoptera</taxon>
        <taxon>Hemiptera</taxon>
        <taxon>Heteroptera</taxon>
        <taxon>Panheteroptera</taxon>
        <taxon>Cimicomorpha</taxon>
        <taxon>Miridae</taxon>
        <taxon>Mirini</taxon>
        <taxon>Lygus</taxon>
    </lineage>
</organism>
<evidence type="ECO:0000256" key="1">
    <source>
        <dbReference type="ARBA" id="ARBA00001968"/>
    </source>
</evidence>
<comment type="cofactor">
    <cofactor evidence="1">
        <name>a divalent metal cation</name>
        <dbReference type="ChEBI" id="CHEBI:60240"/>
    </cofactor>
</comment>